<keyword evidence="1" id="KW-0812">Transmembrane</keyword>
<evidence type="ECO:0000256" key="1">
    <source>
        <dbReference type="SAM" id="Phobius"/>
    </source>
</evidence>
<dbReference type="RefSeq" id="WP_202778975.1">
    <property type="nucleotide sequence ID" value="NZ_CP065425.1"/>
</dbReference>
<evidence type="ECO:0000313" key="2">
    <source>
        <dbReference type="EMBL" id="QQZ10027.1"/>
    </source>
</evidence>
<accession>A0ABX7E6S4</accession>
<name>A0ABX7E6S4_9BACI</name>
<keyword evidence="1" id="KW-0472">Membrane</keyword>
<feature type="transmembrane region" description="Helical" evidence="1">
    <location>
        <begin position="70"/>
        <end position="103"/>
    </location>
</feature>
<dbReference type="EMBL" id="CP065425">
    <property type="protein sequence ID" value="QQZ10027.1"/>
    <property type="molecule type" value="Genomic_DNA"/>
</dbReference>
<sequence length="111" mass="12043">MKIWVAILSIIGGISGIISGFLVTAGGTVFGESEMASDGASVFWLSILAIFVGFLSWIPKAAVRKICGVLLIIFSIYGFFVNGLFFTFAFIFLIIAGFMALFMKPKEKKSK</sequence>
<organism evidence="2 3">
    <name type="scientific">Heyndrickxia vini</name>
    <dbReference type="NCBI Taxonomy" id="1476025"/>
    <lineage>
        <taxon>Bacteria</taxon>
        <taxon>Bacillati</taxon>
        <taxon>Bacillota</taxon>
        <taxon>Bacilli</taxon>
        <taxon>Bacillales</taxon>
        <taxon>Bacillaceae</taxon>
        <taxon>Heyndrickxia</taxon>
    </lineage>
</organism>
<feature type="transmembrane region" description="Helical" evidence="1">
    <location>
        <begin position="6"/>
        <end position="30"/>
    </location>
</feature>
<reference evidence="2 3" key="1">
    <citation type="submission" date="2020-11" db="EMBL/GenBank/DDBJ databases">
        <title>Taxonomic evaluation of the Bacillus sporothermodurans group of bacteria based on whole genome sequences.</title>
        <authorList>
            <person name="Fiedler G."/>
            <person name="Herbstmann A.-D."/>
            <person name="Doll E."/>
            <person name="Wenning M."/>
            <person name="Brinks E."/>
            <person name="Kabisch J."/>
            <person name="Breitenwieser F."/>
            <person name="Lappann M."/>
            <person name="Boehnlein C."/>
            <person name="Franz C."/>
        </authorList>
    </citation>
    <scope>NUCLEOTIDE SEQUENCE [LARGE SCALE GENOMIC DNA]</scope>
    <source>
        <strain evidence="2 3">JCM 19841</strain>
    </source>
</reference>
<keyword evidence="3" id="KW-1185">Reference proteome</keyword>
<gene>
    <name evidence="2" type="ORF">I5776_03405</name>
</gene>
<evidence type="ECO:0008006" key="4">
    <source>
        <dbReference type="Google" id="ProtNLM"/>
    </source>
</evidence>
<keyword evidence="1" id="KW-1133">Transmembrane helix</keyword>
<feature type="transmembrane region" description="Helical" evidence="1">
    <location>
        <begin position="42"/>
        <end position="58"/>
    </location>
</feature>
<evidence type="ECO:0000313" key="3">
    <source>
        <dbReference type="Proteomes" id="UP000595691"/>
    </source>
</evidence>
<protein>
    <recommendedName>
        <fullName evidence="4">DUF4064 domain-containing protein</fullName>
    </recommendedName>
</protein>
<proteinExistence type="predicted"/>
<dbReference type="Proteomes" id="UP000595691">
    <property type="component" value="Chromosome"/>
</dbReference>